<feature type="transmembrane region" description="Helical" evidence="4">
    <location>
        <begin position="15"/>
        <end position="36"/>
    </location>
</feature>
<keyword evidence="4" id="KW-0472">Membrane</keyword>
<evidence type="ECO:0000256" key="1">
    <source>
        <dbReference type="ARBA" id="ARBA00023015"/>
    </source>
</evidence>
<evidence type="ECO:0000259" key="5">
    <source>
        <dbReference type="PROSITE" id="PS01124"/>
    </source>
</evidence>
<dbReference type="PRINTS" id="PR00032">
    <property type="entry name" value="HTHARAC"/>
</dbReference>
<dbReference type="RefSeq" id="WP_029193292.1">
    <property type="nucleotide sequence ID" value="NZ_JAMDMW010000175.1"/>
</dbReference>
<name>A0ABT4GLK5_9BACL</name>
<dbReference type="PANTHER" id="PTHR43280">
    <property type="entry name" value="ARAC-FAMILY TRANSCRIPTIONAL REGULATOR"/>
    <property type="match status" value="1"/>
</dbReference>
<gene>
    <name evidence="6" type="ORF">M5X19_30110</name>
</gene>
<keyword evidence="1" id="KW-0805">Transcription regulation</keyword>
<comment type="caution">
    <text evidence="6">The sequence shown here is derived from an EMBL/GenBank/DDBJ whole genome shotgun (WGS) entry which is preliminary data.</text>
</comment>
<keyword evidence="4" id="KW-0812">Transmembrane</keyword>
<dbReference type="Gene3D" id="1.10.10.60">
    <property type="entry name" value="Homeodomain-like"/>
    <property type="match status" value="2"/>
</dbReference>
<evidence type="ECO:0000256" key="4">
    <source>
        <dbReference type="SAM" id="Phobius"/>
    </source>
</evidence>
<reference evidence="6 7" key="1">
    <citation type="submission" date="2022-05" db="EMBL/GenBank/DDBJ databases">
        <title>Genome Sequencing of Bee-Associated Microbes.</title>
        <authorList>
            <person name="Dunlap C."/>
        </authorList>
    </citation>
    <scope>NUCLEOTIDE SEQUENCE [LARGE SCALE GENOMIC DNA]</scope>
    <source>
        <strain evidence="6 7">NRRL B-14421</strain>
    </source>
</reference>
<evidence type="ECO:0000256" key="3">
    <source>
        <dbReference type="ARBA" id="ARBA00023163"/>
    </source>
</evidence>
<feature type="transmembrane region" description="Helical" evidence="4">
    <location>
        <begin position="263"/>
        <end position="282"/>
    </location>
</feature>
<dbReference type="PANTHER" id="PTHR43280:SF28">
    <property type="entry name" value="HTH-TYPE TRANSCRIPTIONAL ACTIVATOR RHAS"/>
    <property type="match status" value="1"/>
</dbReference>
<dbReference type="InterPro" id="IPR020449">
    <property type="entry name" value="Tscrpt_reg_AraC-type_HTH"/>
</dbReference>
<organism evidence="6 7">
    <name type="scientific">Paenibacillus alginolyticus</name>
    <dbReference type="NCBI Taxonomy" id="59839"/>
    <lineage>
        <taxon>Bacteria</taxon>
        <taxon>Bacillati</taxon>
        <taxon>Bacillota</taxon>
        <taxon>Bacilli</taxon>
        <taxon>Bacillales</taxon>
        <taxon>Paenibacillaceae</taxon>
        <taxon>Paenibacillus</taxon>
    </lineage>
</organism>
<evidence type="ECO:0000313" key="6">
    <source>
        <dbReference type="EMBL" id="MCY9697088.1"/>
    </source>
</evidence>
<dbReference type="PROSITE" id="PS00041">
    <property type="entry name" value="HTH_ARAC_FAMILY_1"/>
    <property type="match status" value="1"/>
</dbReference>
<keyword evidence="4" id="KW-1133">Transmembrane helix</keyword>
<dbReference type="InterPro" id="IPR018060">
    <property type="entry name" value="HTH_AraC"/>
</dbReference>
<feature type="transmembrane region" description="Helical" evidence="4">
    <location>
        <begin position="294"/>
        <end position="318"/>
    </location>
</feature>
<dbReference type="InterPro" id="IPR009057">
    <property type="entry name" value="Homeodomain-like_sf"/>
</dbReference>
<evidence type="ECO:0000256" key="2">
    <source>
        <dbReference type="ARBA" id="ARBA00023125"/>
    </source>
</evidence>
<dbReference type="Pfam" id="PF12833">
    <property type="entry name" value="HTH_18"/>
    <property type="match status" value="1"/>
</dbReference>
<dbReference type="SUPFAM" id="SSF46689">
    <property type="entry name" value="Homeodomain-like"/>
    <property type="match status" value="2"/>
</dbReference>
<sequence>MLLSNLKLRATANSLFIRLFASFLIVVVILVSFNYFSLTFSKNKVRDEIINYNTSNLKSTTDNYEKEFELIKNQLLNLYFNENVQLMYFNGSTINYEIAAKTMQDIRQITMNSLLYLDNLILYYRKPSLVLDKNSMTSDRTFFNKFYSSKEYPLAFWQAQFQNSTNFRVYAPSNFYDIPFKNDYNSLGQAFPVLVKNNWSQDFYMAAFLDMQKMFRAFHLSINDNFFILDADGKQLFTSSTDEKLGAPPTYDYSKVYTKKDNYYYFYCKGAVSGLIYVNVIPDAFIASQVKLNVSLISLLIVTLGISIMASLLFSFGFNQPIRRMVASFKQYNPLIPVQSRINEFNQLGSQIKLIHEDLSRKNSQLQSFAYMSSVKKIRSNLEMDFIDRPYVIVIFELTYKKRSQDQTRVEQNWSYNKKELIDFEFKKQYPESVTFQIESTRILSFAFMEETDYPALKDLLFQMKQIFDLNKEEVYVTMAVSSFYSSAAQMTEAYDEALHLSKRRCLNDETQIIDCYQALDLVTMFLTQQQEHEFAINLQAGNETETLQIVNRFLAQMNKRAVTSLQFYHFADEIIHKTLKTLTALQADYTHLGDQARLREQIIDCHTYEQLASYLVEFLTSALELVKRKKEESDPITAFAMEYLENNYSGDITLELVADKLNISSGYLSTYFKDKTGINFIDYLNNLRIRKAKEMLLQPGSRIQDVARKAGYQNMNSFNRMFKKFSGVTPSEFRKQAVSFHIS</sequence>
<accession>A0ABT4GLK5</accession>
<feature type="domain" description="HTH araC/xylS-type" evidence="5">
    <location>
        <begin position="639"/>
        <end position="737"/>
    </location>
</feature>
<protein>
    <submittedName>
        <fullName evidence="6">AraC family transcriptional regulator</fullName>
    </submittedName>
</protein>
<proteinExistence type="predicted"/>
<dbReference type="SMART" id="SM00342">
    <property type="entry name" value="HTH_ARAC"/>
    <property type="match status" value="1"/>
</dbReference>
<dbReference type="Proteomes" id="UP001527099">
    <property type="component" value="Unassembled WGS sequence"/>
</dbReference>
<keyword evidence="2" id="KW-0238">DNA-binding</keyword>
<dbReference type="PROSITE" id="PS01124">
    <property type="entry name" value="HTH_ARAC_FAMILY_2"/>
    <property type="match status" value="1"/>
</dbReference>
<dbReference type="InterPro" id="IPR018062">
    <property type="entry name" value="HTH_AraC-typ_CS"/>
</dbReference>
<keyword evidence="7" id="KW-1185">Reference proteome</keyword>
<dbReference type="EMBL" id="JAMDMX010000124">
    <property type="protein sequence ID" value="MCY9697088.1"/>
    <property type="molecule type" value="Genomic_DNA"/>
</dbReference>
<evidence type="ECO:0000313" key="7">
    <source>
        <dbReference type="Proteomes" id="UP001527099"/>
    </source>
</evidence>
<keyword evidence="3" id="KW-0804">Transcription</keyword>